<comment type="catalytic activity">
    <reaction evidence="7">
        <text>L-threonyl-[protein] + ATP = O-phospho-L-threonyl-[protein] + ADP + H(+)</text>
        <dbReference type="Rhea" id="RHEA:46608"/>
        <dbReference type="Rhea" id="RHEA-COMP:11060"/>
        <dbReference type="Rhea" id="RHEA-COMP:11605"/>
        <dbReference type="ChEBI" id="CHEBI:15378"/>
        <dbReference type="ChEBI" id="CHEBI:30013"/>
        <dbReference type="ChEBI" id="CHEBI:30616"/>
        <dbReference type="ChEBI" id="CHEBI:61977"/>
        <dbReference type="ChEBI" id="CHEBI:456216"/>
        <dbReference type="EC" id="2.7.11.1"/>
    </reaction>
</comment>
<dbReference type="CDD" id="cd13983">
    <property type="entry name" value="STKc_WNK"/>
    <property type="match status" value="1"/>
</dbReference>
<accession>A0A7N0TBN2</accession>
<dbReference type="EnsemblPlants" id="Kaladp0032s0043.1.v1.1">
    <property type="protein sequence ID" value="Kaladp0032s0043.1.v1.1"/>
    <property type="gene ID" value="Kaladp0032s0043.v1.1"/>
</dbReference>
<evidence type="ECO:0000256" key="1">
    <source>
        <dbReference type="ARBA" id="ARBA00012513"/>
    </source>
</evidence>
<evidence type="ECO:0000313" key="10">
    <source>
        <dbReference type="EnsemblPlants" id="Kaladp0032s0043.1.v1.1"/>
    </source>
</evidence>
<dbReference type="OMA" id="DVDHNEN"/>
<evidence type="ECO:0000256" key="3">
    <source>
        <dbReference type="ARBA" id="ARBA00022679"/>
    </source>
</evidence>
<keyword evidence="3" id="KW-0808">Transferase</keyword>
<evidence type="ECO:0000256" key="8">
    <source>
        <dbReference type="ARBA" id="ARBA00048679"/>
    </source>
</evidence>
<dbReference type="GO" id="GO:0005524">
    <property type="term" value="F:ATP binding"/>
    <property type="evidence" value="ECO:0007669"/>
    <property type="project" value="UniProtKB-KW"/>
</dbReference>
<dbReference type="Proteomes" id="UP000594263">
    <property type="component" value="Unplaced"/>
</dbReference>
<protein>
    <recommendedName>
        <fullName evidence="1">non-specific serine/threonine protein kinase</fullName>
        <ecNumber evidence="1">2.7.11.1</ecNumber>
    </recommendedName>
</protein>
<dbReference type="PROSITE" id="PS50011">
    <property type="entry name" value="PROTEIN_KINASE_DOM"/>
    <property type="match status" value="1"/>
</dbReference>
<evidence type="ECO:0000259" key="9">
    <source>
        <dbReference type="PROSITE" id="PS50011"/>
    </source>
</evidence>
<proteinExistence type="predicted"/>
<keyword evidence="5" id="KW-0418">Kinase</keyword>
<dbReference type="GO" id="GO:0004674">
    <property type="term" value="F:protein serine/threonine kinase activity"/>
    <property type="evidence" value="ECO:0007669"/>
    <property type="project" value="UniProtKB-KW"/>
</dbReference>
<dbReference type="InterPro" id="IPR000719">
    <property type="entry name" value="Prot_kinase_dom"/>
</dbReference>
<dbReference type="Gramene" id="Kaladp0032s0043.1.v1.1">
    <property type="protein sequence ID" value="Kaladp0032s0043.1.v1.1"/>
    <property type="gene ID" value="Kaladp0032s0043.v1.1"/>
</dbReference>
<dbReference type="PROSITE" id="PS00108">
    <property type="entry name" value="PROTEIN_KINASE_ST"/>
    <property type="match status" value="1"/>
</dbReference>
<comment type="catalytic activity">
    <reaction evidence="8">
        <text>L-seryl-[protein] + ATP = O-phospho-L-seryl-[protein] + ADP + H(+)</text>
        <dbReference type="Rhea" id="RHEA:17989"/>
        <dbReference type="Rhea" id="RHEA-COMP:9863"/>
        <dbReference type="Rhea" id="RHEA-COMP:11604"/>
        <dbReference type="ChEBI" id="CHEBI:15378"/>
        <dbReference type="ChEBI" id="CHEBI:29999"/>
        <dbReference type="ChEBI" id="CHEBI:30616"/>
        <dbReference type="ChEBI" id="CHEBI:83421"/>
        <dbReference type="ChEBI" id="CHEBI:456216"/>
        <dbReference type="EC" id="2.7.11.1"/>
    </reaction>
</comment>
<dbReference type="SMART" id="SM00220">
    <property type="entry name" value="S_TKc"/>
    <property type="match status" value="1"/>
</dbReference>
<dbReference type="Gene3D" id="1.10.510.10">
    <property type="entry name" value="Transferase(Phosphotransferase) domain 1"/>
    <property type="match status" value="1"/>
</dbReference>
<dbReference type="AlphaFoldDB" id="A0A7N0TBN2"/>
<dbReference type="FunFam" id="3.30.200.20:FF:000075">
    <property type="entry name" value="Probable serine/threonine-protein kinase WNK1"/>
    <property type="match status" value="1"/>
</dbReference>
<feature type="domain" description="Protein kinase" evidence="9">
    <location>
        <begin position="37"/>
        <end position="294"/>
    </location>
</feature>
<dbReference type="PANTHER" id="PTHR13902">
    <property type="entry name" value="SERINE/THREONINE-PROTEIN KINASE WNK WITH NO LYSINE -RELATED"/>
    <property type="match status" value="1"/>
</dbReference>
<dbReference type="Gene3D" id="3.30.200.20">
    <property type="entry name" value="Phosphorylase Kinase, domain 1"/>
    <property type="match status" value="1"/>
</dbReference>
<dbReference type="SUPFAM" id="SSF56112">
    <property type="entry name" value="Protein kinase-like (PK-like)"/>
    <property type="match status" value="1"/>
</dbReference>
<dbReference type="Gene3D" id="3.10.20.90">
    <property type="entry name" value="Phosphatidylinositol 3-kinase Catalytic Subunit, Chain A, domain 1"/>
    <property type="match status" value="1"/>
</dbReference>
<evidence type="ECO:0000256" key="4">
    <source>
        <dbReference type="ARBA" id="ARBA00022741"/>
    </source>
</evidence>
<evidence type="ECO:0000256" key="2">
    <source>
        <dbReference type="ARBA" id="ARBA00022527"/>
    </source>
</evidence>
<dbReference type="InterPro" id="IPR050588">
    <property type="entry name" value="WNK_Ser-Thr_kinase"/>
</dbReference>
<organism evidence="10 11">
    <name type="scientific">Kalanchoe fedtschenkoi</name>
    <name type="common">Lavender scallops</name>
    <name type="synonym">South American air plant</name>
    <dbReference type="NCBI Taxonomy" id="63787"/>
    <lineage>
        <taxon>Eukaryota</taxon>
        <taxon>Viridiplantae</taxon>
        <taxon>Streptophyta</taxon>
        <taxon>Embryophyta</taxon>
        <taxon>Tracheophyta</taxon>
        <taxon>Spermatophyta</taxon>
        <taxon>Magnoliopsida</taxon>
        <taxon>eudicotyledons</taxon>
        <taxon>Gunneridae</taxon>
        <taxon>Pentapetalae</taxon>
        <taxon>Saxifragales</taxon>
        <taxon>Crassulaceae</taxon>
        <taxon>Kalanchoe</taxon>
    </lineage>
</organism>
<reference evidence="10" key="1">
    <citation type="submission" date="2021-01" db="UniProtKB">
        <authorList>
            <consortium name="EnsemblPlants"/>
        </authorList>
    </citation>
    <scope>IDENTIFICATION</scope>
</reference>
<evidence type="ECO:0000256" key="7">
    <source>
        <dbReference type="ARBA" id="ARBA00047899"/>
    </source>
</evidence>
<dbReference type="Pfam" id="PF00069">
    <property type="entry name" value="Pkinase"/>
    <property type="match status" value="1"/>
</dbReference>
<keyword evidence="2" id="KW-0723">Serine/threonine-protein kinase</keyword>
<name>A0A7N0TBN2_KALFE</name>
<keyword evidence="6" id="KW-0067">ATP-binding</keyword>
<evidence type="ECO:0000313" key="11">
    <source>
        <dbReference type="Proteomes" id="UP000594263"/>
    </source>
</evidence>
<keyword evidence="11" id="KW-1185">Reference proteome</keyword>
<dbReference type="InterPro" id="IPR008271">
    <property type="entry name" value="Ser/Thr_kinase_AS"/>
</dbReference>
<sequence>MNFKGGANYTNGFPGMLFSEAAEEPNCVEKDPTNRYVRFNEILGRGAFKTVYKGFDEVDGIEVAWNQVKIDDVLRSPEDLEKLYSEVHLLRSLKHDNIIKLYNSWIDDNNKTINMITKLFSSGSLRQYRKKHKKVDMKAIKNWARQILSGLVYLHSQNPPIIHRDLKCDNIFVNGNHGEMKIGDLGLALVMQQPAARSVIGTPEFMAPELYEEEYTELVDIYSFGMCILEMVTFEYPYSECRNPAQIYKKVSAGIKPASLSRVSDPRTKDFIEKCLAPVPERLSAVDLLKDSFLRNQNLSHPIDNPLELTVQCFKSTNSPASGPLSMCIDVDYKQVLVSSRGCPRSPVLEYQRRNNDNEFRLRGKKNDDSSVSLTLRIADHNGRVRNIHFLFYLDCDTALSVAAEMVEQLELADQDVSFIAEFIDFLIMKILPGWKPSSDYSSSGGTLNGVLPVLDSEKNSRVFPWESVMSSDMPGNLVVEQEVNPVLNMDLVCQQAGASDDSGSPMSEIDHVSSPCLANHGGEGKSQDLLSSSSNGQAKKSLIYQEKANKTAEFTASLGSKAFKGCCSSSEYNSQRNGYNNGGLNLMKDIGKVPKLSGSGRTGTSKVMMRRGCKSQSLTDKDVDMELQMELDAIEFQYQQWFDELARIRDEALESMKVRWITK</sequence>
<dbReference type="InterPro" id="IPR011009">
    <property type="entry name" value="Kinase-like_dom_sf"/>
</dbReference>
<dbReference type="EC" id="2.7.11.1" evidence="1"/>
<dbReference type="FunFam" id="1.10.510.10:FF:000046">
    <property type="entry name" value="probable serine/threonine-protein kinase WNK9"/>
    <property type="match status" value="1"/>
</dbReference>
<evidence type="ECO:0000256" key="6">
    <source>
        <dbReference type="ARBA" id="ARBA00022840"/>
    </source>
</evidence>
<keyword evidence="4" id="KW-0547">Nucleotide-binding</keyword>
<evidence type="ECO:0000256" key="5">
    <source>
        <dbReference type="ARBA" id="ARBA00022777"/>
    </source>
</evidence>